<sequence>MNSNDSWVKAILVGCIIMLIAMIVKSTKLLIIGFPIVCFSWMWLGALKQGRVRGVLKYGLISLLIIWWGGFFAMTAFDMSKLNGFVLGFPKATAIMIYVVWLLPLFTGTWLFGKRFKQDYLSDKDIEEFNKKTGCYVKTETENLVSKGSNTSLKQ</sequence>
<protein>
    <submittedName>
        <fullName evidence="2">Uncharacterized protein</fullName>
    </submittedName>
</protein>
<dbReference type="Proteomes" id="UP001078443">
    <property type="component" value="Unassembled WGS sequence"/>
</dbReference>
<organism evidence="2 3">
    <name type="scientific">Clostridium aestuarii</name>
    <dbReference type="NCBI Taxonomy" id="338193"/>
    <lineage>
        <taxon>Bacteria</taxon>
        <taxon>Bacillati</taxon>
        <taxon>Bacillota</taxon>
        <taxon>Clostridia</taxon>
        <taxon>Eubacteriales</taxon>
        <taxon>Clostridiaceae</taxon>
        <taxon>Clostridium</taxon>
    </lineage>
</organism>
<keyword evidence="3" id="KW-1185">Reference proteome</keyword>
<keyword evidence="1" id="KW-0472">Membrane</keyword>
<keyword evidence="1" id="KW-0812">Transmembrane</keyword>
<gene>
    <name evidence="2" type="ORF">OW763_13235</name>
</gene>
<evidence type="ECO:0000313" key="2">
    <source>
        <dbReference type="EMBL" id="MCY6485297.1"/>
    </source>
</evidence>
<dbReference type="EMBL" id="JAPQER010000006">
    <property type="protein sequence ID" value="MCY6485297.1"/>
    <property type="molecule type" value="Genomic_DNA"/>
</dbReference>
<evidence type="ECO:0000313" key="3">
    <source>
        <dbReference type="Proteomes" id="UP001078443"/>
    </source>
</evidence>
<proteinExistence type="predicted"/>
<feature type="transmembrane region" description="Helical" evidence="1">
    <location>
        <begin position="7"/>
        <end position="24"/>
    </location>
</feature>
<keyword evidence="1" id="KW-1133">Transmembrane helix</keyword>
<evidence type="ECO:0000256" key="1">
    <source>
        <dbReference type="SAM" id="Phobius"/>
    </source>
</evidence>
<name>A0ABT4D217_9CLOT</name>
<accession>A0ABT4D217</accession>
<feature type="transmembrane region" description="Helical" evidence="1">
    <location>
        <begin position="89"/>
        <end position="112"/>
    </location>
</feature>
<feature type="transmembrane region" description="Helical" evidence="1">
    <location>
        <begin position="30"/>
        <end position="46"/>
    </location>
</feature>
<dbReference type="RefSeq" id="WP_268041619.1">
    <property type="nucleotide sequence ID" value="NZ_JAPQER010000006.1"/>
</dbReference>
<feature type="transmembrane region" description="Helical" evidence="1">
    <location>
        <begin position="58"/>
        <end position="77"/>
    </location>
</feature>
<reference evidence="2" key="1">
    <citation type="submission" date="2022-12" db="EMBL/GenBank/DDBJ databases">
        <authorList>
            <person name="Wang J."/>
        </authorList>
    </citation>
    <scope>NUCLEOTIDE SEQUENCE</scope>
    <source>
        <strain evidence="2">HY-45-18</strain>
    </source>
</reference>
<comment type="caution">
    <text evidence="2">The sequence shown here is derived from an EMBL/GenBank/DDBJ whole genome shotgun (WGS) entry which is preliminary data.</text>
</comment>